<reference evidence="2" key="1">
    <citation type="journal article" date="2014" name="Int. J. Syst. Evol. Microbiol.">
        <title>Complete genome sequence of Corynebacterium casei LMG S-19264T (=DSM 44701T), isolated from a smear-ripened cheese.</title>
        <authorList>
            <consortium name="US DOE Joint Genome Institute (JGI-PGF)"/>
            <person name="Walter F."/>
            <person name="Albersmeier A."/>
            <person name="Kalinowski J."/>
            <person name="Ruckert C."/>
        </authorList>
    </citation>
    <scope>NUCLEOTIDE SEQUENCE</scope>
    <source>
        <strain evidence="2">JCM 4234</strain>
    </source>
</reference>
<dbReference type="PROSITE" id="PS51257">
    <property type="entry name" value="PROKAR_LIPOPROTEIN"/>
    <property type="match status" value="1"/>
</dbReference>
<gene>
    <name evidence="2" type="ORF">GCM10010238_49140</name>
</gene>
<protein>
    <submittedName>
        <fullName evidence="2">Uncharacterized protein</fullName>
    </submittedName>
</protein>
<keyword evidence="3" id="KW-1185">Reference proteome</keyword>
<name>A0A918GS55_STRGD</name>
<dbReference type="EMBL" id="BMSL01000017">
    <property type="protein sequence ID" value="GGS53797.1"/>
    <property type="molecule type" value="Genomic_DNA"/>
</dbReference>
<feature type="compositionally biased region" description="Gly residues" evidence="1">
    <location>
        <begin position="152"/>
        <end position="162"/>
    </location>
</feature>
<evidence type="ECO:0000256" key="1">
    <source>
        <dbReference type="SAM" id="MobiDB-lite"/>
    </source>
</evidence>
<evidence type="ECO:0000313" key="3">
    <source>
        <dbReference type="Proteomes" id="UP000653493"/>
    </source>
</evidence>
<feature type="region of interest" description="Disordered" evidence="1">
    <location>
        <begin position="124"/>
        <end position="193"/>
    </location>
</feature>
<accession>A0A918GS55</accession>
<dbReference type="Proteomes" id="UP000653493">
    <property type="component" value="Unassembled WGS sequence"/>
</dbReference>
<evidence type="ECO:0000313" key="2">
    <source>
        <dbReference type="EMBL" id="GGS53797.1"/>
    </source>
</evidence>
<reference evidence="2" key="2">
    <citation type="submission" date="2020-09" db="EMBL/GenBank/DDBJ databases">
        <authorList>
            <person name="Sun Q."/>
            <person name="Ohkuma M."/>
        </authorList>
    </citation>
    <scope>NUCLEOTIDE SEQUENCE</scope>
    <source>
        <strain evidence="2">JCM 4234</strain>
    </source>
</reference>
<feature type="compositionally biased region" description="Basic residues" evidence="1">
    <location>
        <begin position="181"/>
        <end position="193"/>
    </location>
</feature>
<comment type="caution">
    <text evidence="2">The sequence shown here is derived from an EMBL/GenBank/DDBJ whole genome shotgun (WGS) entry which is preliminary data.</text>
</comment>
<proteinExistence type="predicted"/>
<dbReference type="AlphaFoldDB" id="A0A918GS55"/>
<organism evidence="2 3">
    <name type="scientific">Streptomyces griseoviridis</name>
    <dbReference type="NCBI Taxonomy" id="45398"/>
    <lineage>
        <taxon>Bacteria</taxon>
        <taxon>Bacillati</taxon>
        <taxon>Actinomycetota</taxon>
        <taxon>Actinomycetes</taxon>
        <taxon>Kitasatosporales</taxon>
        <taxon>Streptomycetaceae</taxon>
        <taxon>Streptomyces</taxon>
    </lineage>
</organism>
<sequence length="193" mass="19473">MSSGRVGDAAGRSVAAGAGAGSVVGCTCPASRKTPGADARSWQVSRQVFLVQAKALSVRSRSTMKPCRANQAAARRGNAAQVAAFSPGGSSVWARGVWSSRAVCGQAATNGARPGEPVHLAVKKPGRVPDGGGHKVLGRAAGSPDNDRRNGAGHGAGEGCGGAVEAAMPHRAAGLTGPIRCSRRSRSRSRRTR</sequence>